<keyword evidence="2" id="KW-0472">Membrane</keyword>
<dbReference type="Pfam" id="PF06725">
    <property type="entry name" value="3D"/>
    <property type="match status" value="1"/>
</dbReference>
<proteinExistence type="predicted"/>
<dbReference type="InterPro" id="IPR010611">
    <property type="entry name" value="3D_dom"/>
</dbReference>
<dbReference type="Pfam" id="PF07501">
    <property type="entry name" value="G5"/>
    <property type="match status" value="1"/>
</dbReference>
<protein>
    <submittedName>
        <fullName evidence="4">G5 domain-containing protein</fullName>
    </submittedName>
</protein>
<dbReference type="RefSeq" id="WP_262400345.1">
    <property type="nucleotide sequence ID" value="NZ_JACRTB010000016.1"/>
</dbReference>
<dbReference type="InterPro" id="IPR007137">
    <property type="entry name" value="DUF348"/>
</dbReference>
<evidence type="ECO:0000256" key="1">
    <source>
        <dbReference type="ARBA" id="ARBA00022729"/>
    </source>
</evidence>
<keyword evidence="5" id="KW-1185">Reference proteome</keyword>
<dbReference type="SMART" id="SM01208">
    <property type="entry name" value="G5"/>
    <property type="match status" value="1"/>
</dbReference>
<gene>
    <name evidence="4" type="ORF">H8717_10695</name>
</gene>
<dbReference type="PROSITE" id="PS51257">
    <property type="entry name" value="PROKAR_LIPOPROTEIN"/>
    <property type="match status" value="1"/>
</dbReference>
<keyword evidence="2" id="KW-0812">Transmembrane</keyword>
<accession>A0ABR7NMK4</accession>
<comment type="caution">
    <text evidence="4">The sequence shown here is derived from an EMBL/GenBank/DDBJ whole genome shotgun (WGS) entry which is preliminary data.</text>
</comment>
<evidence type="ECO:0000313" key="4">
    <source>
        <dbReference type="EMBL" id="MBC8576868.1"/>
    </source>
</evidence>
<feature type="domain" description="G5" evidence="3">
    <location>
        <begin position="153"/>
        <end position="233"/>
    </location>
</feature>
<organism evidence="4 5">
    <name type="scientific">Yanshouia hominis</name>
    <dbReference type="NCBI Taxonomy" id="2763673"/>
    <lineage>
        <taxon>Bacteria</taxon>
        <taxon>Bacillati</taxon>
        <taxon>Bacillota</taxon>
        <taxon>Clostridia</taxon>
        <taxon>Eubacteriales</taxon>
        <taxon>Oscillospiraceae</taxon>
        <taxon>Yanshouia</taxon>
    </lineage>
</organism>
<dbReference type="Gene3D" id="2.20.230.10">
    <property type="entry name" value="Resuscitation-promoting factor rpfb"/>
    <property type="match status" value="1"/>
</dbReference>
<feature type="transmembrane region" description="Helical" evidence="2">
    <location>
        <begin position="21"/>
        <end position="40"/>
    </location>
</feature>
<sequence length="352" mass="39311">MTDIKRRWFETVRTLRGAARGRSLWVCCLTLALACIVFYISEQMRTVYIRDGETTTLRYTLRREPEKILDDNGIVTMAFDSVDFSGFEGKMGVISIQRAFPVSIRVDGETRTLMTTEMTVGELLAREGIELGEYDEINLSPVLYLSPNDRIVIRRVELETTVVQRSIPFDTEYKEHSLIRHGRTRTLIAGQEGEQVLTYVDRVVDGVLRARELSETVTVRQPVDQLVLRGTAAKPVSDLDFGIPLDANGVPVRYKKVLTNQVATGYSARAGARGASRLKLSDGSVAVRSHEIPYGSKLYIASADGSFVYGFAVAADTGTGLMQNIIDVDLFYETYIESALNGRRVVNIYVLE</sequence>
<dbReference type="PROSITE" id="PS51109">
    <property type="entry name" value="G5"/>
    <property type="match status" value="1"/>
</dbReference>
<evidence type="ECO:0000313" key="5">
    <source>
        <dbReference type="Proteomes" id="UP000658131"/>
    </source>
</evidence>
<dbReference type="InterPro" id="IPR011098">
    <property type="entry name" value="G5_dom"/>
</dbReference>
<evidence type="ECO:0000259" key="3">
    <source>
        <dbReference type="PROSITE" id="PS51109"/>
    </source>
</evidence>
<name>A0ABR7NMK4_9FIRM</name>
<dbReference type="EMBL" id="JACRTB010000016">
    <property type="protein sequence ID" value="MBC8576868.1"/>
    <property type="molecule type" value="Genomic_DNA"/>
</dbReference>
<dbReference type="Pfam" id="PF03990">
    <property type="entry name" value="DUF348"/>
    <property type="match status" value="1"/>
</dbReference>
<keyword evidence="2" id="KW-1133">Transmembrane helix</keyword>
<evidence type="ECO:0000256" key="2">
    <source>
        <dbReference type="SAM" id="Phobius"/>
    </source>
</evidence>
<reference evidence="4 5" key="1">
    <citation type="submission" date="2020-08" db="EMBL/GenBank/DDBJ databases">
        <title>Genome public.</title>
        <authorList>
            <person name="Liu C."/>
            <person name="Sun Q."/>
        </authorList>
    </citation>
    <scope>NUCLEOTIDE SEQUENCE [LARGE SCALE GENOMIC DNA]</scope>
    <source>
        <strain evidence="4 5">BX1</strain>
    </source>
</reference>
<keyword evidence="1" id="KW-0732">Signal</keyword>
<dbReference type="Proteomes" id="UP000658131">
    <property type="component" value="Unassembled WGS sequence"/>
</dbReference>